<dbReference type="PANTHER" id="PTHR14097">
    <property type="entry name" value="OXIDOREDUCTASE HTATIP2"/>
    <property type="match status" value="1"/>
</dbReference>
<protein>
    <submittedName>
        <fullName evidence="1">NAD(P)H-binding protein</fullName>
    </submittedName>
</protein>
<dbReference type="SUPFAM" id="SSF51735">
    <property type="entry name" value="NAD(P)-binding Rossmann-fold domains"/>
    <property type="match status" value="1"/>
</dbReference>
<evidence type="ECO:0000313" key="1">
    <source>
        <dbReference type="EMBL" id="MDN2481054.1"/>
    </source>
</evidence>
<sequence>MRHRLITHWSKLMTSQQEYTAVIAGATGLIGEELVKVLLEDKNCKAVLALSRRELPYRDKRLIQCLDPKLELDTQHLPTLAQAPMYGFIALGTTLKQAGSKEALADVDLHLVTKVAQQLKTVGVERLAVVSSIGASSTSLSHYLKCKGQMEDNLSALNFEHLSIVRPGPLEGLREEQRTNELITSAVLKVIQPVMKGKLRNYRLIHGKTVAQAMLVAIQSDKKAQVLFSRDMERLVR</sequence>
<dbReference type="EMBL" id="JAUEOZ010000001">
    <property type="protein sequence ID" value="MDN2481054.1"/>
    <property type="molecule type" value="Genomic_DNA"/>
</dbReference>
<keyword evidence="2" id="KW-1185">Reference proteome</keyword>
<dbReference type="RefSeq" id="WP_289961184.1">
    <property type="nucleotide sequence ID" value="NZ_JAUEOZ010000001.1"/>
</dbReference>
<dbReference type="InterPro" id="IPR036291">
    <property type="entry name" value="NAD(P)-bd_dom_sf"/>
</dbReference>
<dbReference type="InterPro" id="IPR014843">
    <property type="entry name" value="Him1/Fmp52"/>
</dbReference>
<proteinExistence type="predicted"/>
<dbReference type="Pfam" id="PF08732">
    <property type="entry name" value="HIM1"/>
    <property type="match status" value="1"/>
</dbReference>
<name>A0ABT7XZU5_9VIBR</name>
<evidence type="ECO:0000313" key="2">
    <source>
        <dbReference type="Proteomes" id="UP001169719"/>
    </source>
</evidence>
<reference evidence="1" key="1">
    <citation type="submission" date="2024-05" db="EMBL/GenBank/DDBJ databases">
        <title>Genome Sequences of Four Agar- Degrading Marine Bacteria.</title>
        <authorList>
            <person name="Phillips E.K."/>
            <person name="Shaffer J.C."/>
            <person name="Henson M.W."/>
            <person name="Temperton B."/>
            <person name="Thrash C.J."/>
            <person name="Martin M.O."/>
        </authorList>
    </citation>
    <scope>NUCLEOTIDE SEQUENCE</scope>
    <source>
        <strain evidence="1">EKP203</strain>
    </source>
</reference>
<dbReference type="Proteomes" id="UP001169719">
    <property type="component" value="Unassembled WGS sequence"/>
</dbReference>
<organism evidence="1 2">
    <name type="scientific">Vibrio agarivorans</name>
    <dbReference type="NCBI Taxonomy" id="153622"/>
    <lineage>
        <taxon>Bacteria</taxon>
        <taxon>Pseudomonadati</taxon>
        <taxon>Pseudomonadota</taxon>
        <taxon>Gammaproteobacteria</taxon>
        <taxon>Vibrionales</taxon>
        <taxon>Vibrionaceae</taxon>
        <taxon>Vibrio</taxon>
    </lineage>
</organism>
<dbReference type="Gene3D" id="3.40.50.720">
    <property type="entry name" value="NAD(P)-binding Rossmann-like Domain"/>
    <property type="match status" value="1"/>
</dbReference>
<accession>A0ABT7XZU5</accession>
<gene>
    <name evidence="1" type="ORF">QWJ08_06565</name>
</gene>
<comment type="caution">
    <text evidence="1">The sequence shown here is derived from an EMBL/GenBank/DDBJ whole genome shotgun (WGS) entry which is preliminary data.</text>
</comment>
<dbReference type="PANTHER" id="PTHR14097:SF7">
    <property type="entry name" value="OXIDOREDUCTASE HTATIP2"/>
    <property type="match status" value="1"/>
</dbReference>